<organism evidence="1 2">
    <name type="scientific">Nocardia nova</name>
    <dbReference type="NCBI Taxonomy" id="37330"/>
    <lineage>
        <taxon>Bacteria</taxon>
        <taxon>Bacillati</taxon>
        <taxon>Actinomycetota</taxon>
        <taxon>Actinomycetes</taxon>
        <taxon>Mycobacteriales</taxon>
        <taxon>Nocardiaceae</taxon>
        <taxon>Nocardia</taxon>
    </lineage>
</organism>
<comment type="caution">
    <text evidence="1">The sequence shown here is derived from an EMBL/GenBank/DDBJ whole genome shotgun (WGS) entry which is preliminary data.</text>
</comment>
<gene>
    <name evidence="1" type="ORF">C5E45_16445</name>
</gene>
<evidence type="ECO:0000313" key="1">
    <source>
        <dbReference type="EMBL" id="PPJ37236.1"/>
    </source>
</evidence>
<dbReference type="Proteomes" id="UP000239874">
    <property type="component" value="Unassembled WGS sequence"/>
</dbReference>
<evidence type="ECO:0000313" key="2">
    <source>
        <dbReference type="Proteomes" id="UP000239874"/>
    </source>
</evidence>
<reference evidence="1 2" key="1">
    <citation type="submission" date="2018-02" db="EMBL/GenBank/DDBJ databases">
        <title>8 Nocardia nova and 1 Nocardia cyriacigeorgica strain used for evolution to TMP-SMX.</title>
        <authorList>
            <person name="Mehta H."/>
            <person name="Weng J."/>
            <person name="Shamoo Y."/>
        </authorList>
    </citation>
    <scope>NUCLEOTIDE SEQUENCE [LARGE SCALE GENOMIC DNA]</scope>
    <source>
        <strain evidence="1 2">MDA3139</strain>
    </source>
</reference>
<protein>
    <submittedName>
        <fullName evidence="1">Uncharacterized protein</fullName>
    </submittedName>
</protein>
<dbReference type="AlphaFoldDB" id="A0A2S6APX9"/>
<name>A0A2S6APX9_9NOCA</name>
<accession>A0A2S6APX9</accession>
<dbReference type="EMBL" id="PSZC01000010">
    <property type="protein sequence ID" value="PPJ37236.1"/>
    <property type="molecule type" value="Genomic_DNA"/>
</dbReference>
<proteinExistence type="predicted"/>
<sequence length="76" mass="8508">MLHHARRSHTRLRRVGDVRDIGDRLRETRFAFPHDIARVLVVIDLRVGTLGKILPAPEPAAHDRTADAVAGVWAVI</sequence>